<dbReference type="GO" id="GO:0045003">
    <property type="term" value="P:double-strand break repair via synthesis-dependent strand annealing"/>
    <property type="evidence" value="ECO:0007669"/>
    <property type="project" value="TreeGrafter"/>
</dbReference>
<keyword evidence="3" id="KW-0347">Helicase</keyword>
<dbReference type="Gene3D" id="3.40.50.300">
    <property type="entry name" value="P-loop containing nucleotide triphosphate hydrolases"/>
    <property type="match status" value="1"/>
</dbReference>
<comment type="caution">
    <text evidence="5">The sequence shown here is derived from an EMBL/GenBank/DDBJ whole genome shotgun (WGS) entry which is preliminary data.</text>
</comment>
<dbReference type="GO" id="GO:0016787">
    <property type="term" value="F:hydrolase activity"/>
    <property type="evidence" value="ECO:0007669"/>
    <property type="project" value="UniProtKB-KW"/>
</dbReference>
<dbReference type="GO" id="GO:0000400">
    <property type="term" value="F:four-way junction DNA binding"/>
    <property type="evidence" value="ECO:0007669"/>
    <property type="project" value="TreeGrafter"/>
</dbReference>
<name>A0A835DI35_TETSI</name>
<evidence type="ECO:0000256" key="2">
    <source>
        <dbReference type="ARBA" id="ARBA00022801"/>
    </source>
</evidence>
<dbReference type="OMA" id="MAFRTFP"/>
<dbReference type="OrthoDB" id="6513042at2759"/>
<dbReference type="SUPFAM" id="SSF52540">
    <property type="entry name" value="P-loop containing nucleoside triphosphate hydrolases"/>
    <property type="match status" value="1"/>
</dbReference>
<keyword evidence="1" id="KW-0547">Nucleotide-binding</keyword>
<dbReference type="AlphaFoldDB" id="A0A835DI35"/>
<dbReference type="GO" id="GO:0043138">
    <property type="term" value="F:3'-5' DNA helicase activity"/>
    <property type="evidence" value="ECO:0007669"/>
    <property type="project" value="TreeGrafter"/>
</dbReference>
<dbReference type="PANTHER" id="PTHR14025">
    <property type="entry name" value="FANCONI ANEMIA GROUP M FANCM FAMILY MEMBER"/>
    <property type="match status" value="1"/>
</dbReference>
<dbReference type="Proteomes" id="UP000655225">
    <property type="component" value="Unassembled WGS sequence"/>
</dbReference>
<evidence type="ECO:0000313" key="6">
    <source>
        <dbReference type="Proteomes" id="UP000655225"/>
    </source>
</evidence>
<dbReference type="InterPro" id="IPR027417">
    <property type="entry name" value="P-loop_NTPase"/>
</dbReference>
<accession>A0A835DI35</accession>
<evidence type="ECO:0000256" key="1">
    <source>
        <dbReference type="ARBA" id="ARBA00022741"/>
    </source>
</evidence>
<sequence>MAAPPIPNEVIIDDDDEFDWEAAVREIDVACQGTEASTSRSGDSAHGFLHQNLVEKKLKNPATSRQSTLDKFVRKVDGGSVFENESHSHSAQDNIGGVETGFCTEINHEAAKTWIYPVNVPRRDYQFSITKTALFSNTLVALPTGLGKTLIAAVVMFNYFRWFPEGKVIEYHDFY</sequence>
<evidence type="ECO:0000256" key="4">
    <source>
        <dbReference type="ARBA" id="ARBA00022840"/>
    </source>
</evidence>
<proteinExistence type="predicted"/>
<keyword evidence="6" id="KW-1185">Reference proteome</keyword>
<dbReference type="GO" id="GO:0005524">
    <property type="term" value="F:ATP binding"/>
    <property type="evidence" value="ECO:0007669"/>
    <property type="project" value="UniProtKB-KW"/>
</dbReference>
<evidence type="ECO:0000256" key="3">
    <source>
        <dbReference type="ARBA" id="ARBA00022806"/>
    </source>
</evidence>
<dbReference type="PANTHER" id="PTHR14025:SF20">
    <property type="entry name" value="FANCONI ANEMIA GROUP M PROTEIN"/>
    <property type="match status" value="1"/>
</dbReference>
<dbReference type="GO" id="GO:0036297">
    <property type="term" value="P:interstrand cross-link repair"/>
    <property type="evidence" value="ECO:0007669"/>
    <property type="project" value="TreeGrafter"/>
</dbReference>
<dbReference type="EMBL" id="JABCRI010000006">
    <property type="protein sequence ID" value="KAF8404236.1"/>
    <property type="molecule type" value="Genomic_DNA"/>
</dbReference>
<protein>
    <submittedName>
        <fullName evidence="5">Uncharacterized protein</fullName>
    </submittedName>
</protein>
<dbReference type="GO" id="GO:0009378">
    <property type="term" value="F:four-way junction helicase activity"/>
    <property type="evidence" value="ECO:0007669"/>
    <property type="project" value="TreeGrafter"/>
</dbReference>
<evidence type="ECO:0000313" key="5">
    <source>
        <dbReference type="EMBL" id="KAF8404236.1"/>
    </source>
</evidence>
<reference evidence="5 6" key="1">
    <citation type="submission" date="2020-04" db="EMBL/GenBank/DDBJ databases">
        <title>Plant Genome Project.</title>
        <authorList>
            <person name="Zhang R.-G."/>
        </authorList>
    </citation>
    <scope>NUCLEOTIDE SEQUENCE [LARGE SCALE GENOMIC DNA]</scope>
    <source>
        <strain evidence="5">YNK0</strain>
        <tissue evidence="5">Leaf</tissue>
    </source>
</reference>
<organism evidence="5 6">
    <name type="scientific">Tetracentron sinense</name>
    <name type="common">Spur-leaf</name>
    <dbReference type="NCBI Taxonomy" id="13715"/>
    <lineage>
        <taxon>Eukaryota</taxon>
        <taxon>Viridiplantae</taxon>
        <taxon>Streptophyta</taxon>
        <taxon>Embryophyta</taxon>
        <taxon>Tracheophyta</taxon>
        <taxon>Spermatophyta</taxon>
        <taxon>Magnoliopsida</taxon>
        <taxon>Trochodendrales</taxon>
        <taxon>Trochodendraceae</taxon>
        <taxon>Tetracentron</taxon>
    </lineage>
</organism>
<gene>
    <name evidence="5" type="ORF">HHK36_009118</name>
</gene>
<keyword evidence="2" id="KW-0378">Hydrolase</keyword>
<keyword evidence="4" id="KW-0067">ATP-binding</keyword>